<protein>
    <recommendedName>
        <fullName evidence="1">DUF1842 domain-containing protein</fullName>
    </recommendedName>
</protein>
<gene>
    <name evidence="2" type="ORF">GCM10010124_29810</name>
</gene>
<evidence type="ECO:0000313" key="2">
    <source>
        <dbReference type="EMBL" id="GGK35163.1"/>
    </source>
</evidence>
<dbReference type="EMBL" id="BMQC01000010">
    <property type="protein sequence ID" value="GGK35163.1"/>
    <property type="molecule type" value="Genomic_DNA"/>
</dbReference>
<evidence type="ECO:0000259" key="1">
    <source>
        <dbReference type="Pfam" id="PF08896"/>
    </source>
</evidence>
<comment type="caution">
    <text evidence="2">The sequence shown here is derived from an EMBL/GenBank/DDBJ whole genome shotgun (WGS) entry which is preliminary data.</text>
</comment>
<sequence length="157" mass="16540">MSAPTAKAAKGAAATQGGLFIGSWQIGTRQAGAPTLSIHCTFDAASGSVHGLGQLQQSTDPPLDMSCRLDGDYAYLTVMPDASHIMLTLTGHPALHWPTPGGPGPMVQPVLNLRMVLAADWQTGTATFQYRRPDGRWERVESAPCQTITDAPLAGMP</sequence>
<dbReference type="RefSeq" id="WP_189114930.1">
    <property type="nucleotide sequence ID" value="NZ_BMQC01000010.1"/>
</dbReference>
<organism evidence="2 3">
    <name type="scientific">Pilimelia terevasa</name>
    <dbReference type="NCBI Taxonomy" id="53372"/>
    <lineage>
        <taxon>Bacteria</taxon>
        <taxon>Bacillati</taxon>
        <taxon>Actinomycetota</taxon>
        <taxon>Actinomycetes</taxon>
        <taxon>Micromonosporales</taxon>
        <taxon>Micromonosporaceae</taxon>
        <taxon>Pilimelia</taxon>
    </lineage>
</organism>
<feature type="domain" description="DUF1842" evidence="1">
    <location>
        <begin position="18"/>
        <end position="137"/>
    </location>
</feature>
<reference evidence="2" key="1">
    <citation type="journal article" date="2014" name="Int. J. Syst. Evol. Microbiol.">
        <title>Complete genome sequence of Corynebacterium casei LMG S-19264T (=DSM 44701T), isolated from a smear-ripened cheese.</title>
        <authorList>
            <consortium name="US DOE Joint Genome Institute (JGI-PGF)"/>
            <person name="Walter F."/>
            <person name="Albersmeier A."/>
            <person name="Kalinowski J."/>
            <person name="Ruckert C."/>
        </authorList>
    </citation>
    <scope>NUCLEOTIDE SEQUENCE</scope>
    <source>
        <strain evidence="2">JCM 3091</strain>
    </source>
</reference>
<proteinExistence type="predicted"/>
<dbReference type="Proteomes" id="UP000662200">
    <property type="component" value="Unassembled WGS sequence"/>
</dbReference>
<dbReference type="InterPro" id="IPR014992">
    <property type="entry name" value="DUF1842"/>
</dbReference>
<dbReference type="AlphaFoldDB" id="A0A8J3FJW7"/>
<accession>A0A8J3FJW7</accession>
<keyword evidence="3" id="KW-1185">Reference proteome</keyword>
<dbReference type="Pfam" id="PF08896">
    <property type="entry name" value="DUF1842"/>
    <property type="match status" value="1"/>
</dbReference>
<reference evidence="2" key="2">
    <citation type="submission" date="2020-09" db="EMBL/GenBank/DDBJ databases">
        <authorList>
            <person name="Sun Q."/>
            <person name="Ohkuma M."/>
        </authorList>
    </citation>
    <scope>NUCLEOTIDE SEQUENCE</scope>
    <source>
        <strain evidence="2">JCM 3091</strain>
    </source>
</reference>
<evidence type="ECO:0000313" key="3">
    <source>
        <dbReference type="Proteomes" id="UP000662200"/>
    </source>
</evidence>
<name>A0A8J3FJW7_9ACTN</name>